<accession>A0A0P0XKE1</accession>
<dbReference type="InParanoid" id="A0A0P0XKE1"/>
<feature type="compositionally biased region" description="Low complexity" evidence="1">
    <location>
        <begin position="134"/>
        <end position="150"/>
    </location>
</feature>
<reference evidence="2 3" key="2">
    <citation type="journal article" date="2013" name="Plant Cell Physiol.">
        <title>Rice Annotation Project Database (RAP-DB): an integrative and interactive database for rice genomics.</title>
        <authorList>
            <person name="Sakai H."/>
            <person name="Lee S.S."/>
            <person name="Tanaka T."/>
            <person name="Numa H."/>
            <person name="Kim J."/>
            <person name="Kawahara Y."/>
            <person name="Wakimoto H."/>
            <person name="Yang C.C."/>
            <person name="Iwamoto M."/>
            <person name="Abe T."/>
            <person name="Yamada Y."/>
            <person name="Muto A."/>
            <person name="Inokuchi H."/>
            <person name="Ikemura T."/>
            <person name="Matsumoto T."/>
            <person name="Sasaki T."/>
            <person name="Itoh T."/>
        </authorList>
    </citation>
    <scope>NUCLEOTIDE SEQUENCE [LARGE SCALE GENOMIC DNA]</scope>
    <source>
        <strain evidence="3">cv. Nipponbare</strain>
    </source>
</reference>
<evidence type="ECO:0000313" key="3">
    <source>
        <dbReference type="Proteomes" id="UP000059680"/>
    </source>
</evidence>
<dbReference type="OMA" id="CRSCARR"/>
<dbReference type="PaxDb" id="39947-A0A0P0XKE1"/>
<dbReference type="Gramene" id="Os09t0255333-01">
    <property type="protein sequence ID" value="Os09t0255333-01"/>
    <property type="gene ID" value="Os09g0255333"/>
</dbReference>
<dbReference type="Proteomes" id="UP000059680">
    <property type="component" value="Chromosome 9"/>
</dbReference>
<protein>
    <submittedName>
        <fullName evidence="2">Os09g0255333 protein</fullName>
    </submittedName>
</protein>
<dbReference type="EMBL" id="AP014965">
    <property type="protein sequence ID" value="BAT07075.1"/>
    <property type="molecule type" value="Genomic_DNA"/>
</dbReference>
<evidence type="ECO:0000256" key="1">
    <source>
        <dbReference type="SAM" id="MobiDB-lite"/>
    </source>
</evidence>
<feature type="non-terminal residue" evidence="2">
    <location>
        <position position="1"/>
    </location>
</feature>
<feature type="compositionally biased region" description="Basic residues" evidence="1">
    <location>
        <begin position="114"/>
        <end position="133"/>
    </location>
</feature>
<gene>
    <name evidence="2" type="ordered locus">Os09g0255333</name>
    <name evidence="2" type="ORF">OSNPB_090255333</name>
</gene>
<reference evidence="2 3" key="3">
    <citation type="journal article" date="2013" name="Rice">
        <title>Improvement of the Oryza sativa Nipponbare reference genome using next generation sequence and optical map data.</title>
        <authorList>
            <person name="Kawahara Y."/>
            <person name="de la Bastide M."/>
            <person name="Hamilton J.P."/>
            <person name="Kanamori H."/>
            <person name="McCombie W.R."/>
            <person name="Ouyang S."/>
            <person name="Schwartz D.C."/>
            <person name="Tanaka T."/>
            <person name="Wu J."/>
            <person name="Zhou S."/>
            <person name="Childs K.L."/>
            <person name="Davidson R.M."/>
            <person name="Lin H."/>
            <person name="Quesada-Ocampo L."/>
            <person name="Vaillancourt B."/>
            <person name="Sakai H."/>
            <person name="Lee S.S."/>
            <person name="Kim J."/>
            <person name="Numa H."/>
            <person name="Itoh T."/>
            <person name="Buell C.R."/>
            <person name="Matsumoto T."/>
        </authorList>
    </citation>
    <scope>NUCLEOTIDE SEQUENCE [LARGE SCALE GENOMIC DNA]</scope>
    <source>
        <strain evidence="3">cv. Nipponbare</strain>
    </source>
</reference>
<feature type="compositionally biased region" description="Basic residues" evidence="1">
    <location>
        <begin position="200"/>
        <end position="225"/>
    </location>
</feature>
<keyword evidence="3" id="KW-1185">Reference proteome</keyword>
<proteinExistence type="predicted"/>
<feature type="compositionally biased region" description="Basic residues" evidence="1">
    <location>
        <begin position="180"/>
        <end position="189"/>
    </location>
</feature>
<reference evidence="3" key="1">
    <citation type="journal article" date="2005" name="Nature">
        <title>The map-based sequence of the rice genome.</title>
        <authorList>
            <consortium name="International rice genome sequencing project (IRGSP)"/>
            <person name="Matsumoto T."/>
            <person name="Wu J."/>
            <person name="Kanamori H."/>
            <person name="Katayose Y."/>
            <person name="Fujisawa M."/>
            <person name="Namiki N."/>
            <person name="Mizuno H."/>
            <person name="Yamamoto K."/>
            <person name="Antonio B.A."/>
            <person name="Baba T."/>
            <person name="Sakata K."/>
            <person name="Nagamura Y."/>
            <person name="Aoki H."/>
            <person name="Arikawa K."/>
            <person name="Arita K."/>
            <person name="Bito T."/>
            <person name="Chiden Y."/>
            <person name="Fujitsuka N."/>
            <person name="Fukunaka R."/>
            <person name="Hamada M."/>
            <person name="Harada C."/>
            <person name="Hayashi A."/>
            <person name="Hijishita S."/>
            <person name="Honda M."/>
            <person name="Hosokawa S."/>
            <person name="Ichikawa Y."/>
            <person name="Idonuma A."/>
            <person name="Iijima M."/>
            <person name="Ikeda M."/>
            <person name="Ikeno M."/>
            <person name="Ito K."/>
            <person name="Ito S."/>
            <person name="Ito T."/>
            <person name="Ito Y."/>
            <person name="Ito Y."/>
            <person name="Iwabuchi A."/>
            <person name="Kamiya K."/>
            <person name="Karasawa W."/>
            <person name="Kurita K."/>
            <person name="Katagiri S."/>
            <person name="Kikuta A."/>
            <person name="Kobayashi H."/>
            <person name="Kobayashi N."/>
            <person name="Machita K."/>
            <person name="Maehara T."/>
            <person name="Masukawa M."/>
            <person name="Mizubayashi T."/>
            <person name="Mukai Y."/>
            <person name="Nagasaki H."/>
            <person name="Nagata Y."/>
            <person name="Naito S."/>
            <person name="Nakashima M."/>
            <person name="Nakama Y."/>
            <person name="Nakamichi Y."/>
            <person name="Nakamura M."/>
            <person name="Meguro A."/>
            <person name="Negishi M."/>
            <person name="Ohta I."/>
            <person name="Ohta T."/>
            <person name="Okamoto M."/>
            <person name="Ono N."/>
            <person name="Saji S."/>
            <person name="Sakaguchi M."/>
            <person name="Sakai K."/>
            <person name="Shibata M."/>
            <person name="Shimokawa T."/>
            <person name="Song J."/>
            <person name="Takazaki Y."/>
            <person name="Terasawa K."/>
            <person name="Tsugane M."/>
            <person name="Tsuji K."/>
            <person name="Ueda S."/>
            <person name="Waki K."/>
            <person name="Yamagata H."/>
            <person name="Yamamoto M."/>
            <person name="Yamamoto S."/>
            <person name="Yamane H."/>
            <person name="Yoshiki S."/>
            <person name="Yoshihara R."/>
            <person name="Yukawa K."/>
            <person name="Zhong H."/>
            <person name="Yano M."/>
            <person name="Yuan Q."/>
            <person name="Ouyang S."/>
            <person name="Liu J."/>
            <person name="Jones K.M."/>
            <person name="Gansberger K."/>
            <person name="Moffat K."/>
            <person name="Hill J."/>
            <person name="Bera J."/>
            <person name="Fadrosh D."/>
            <person name="Jin S."/>
            <person name="Johri S."/>
            <person name="Kim M."/>
            <person name="Overton L."/>
            <person name="Reardon M."/>
            <person name="Tsitrin T."/>
            <person name="Vuong H."/>
            <person name="Weaver B."/>
            <person name="Ciecko A."/>
            <person name="Tallon L."/>
            <person name="Jackson J."/>
            <person name="Pai G."/>
            <person name="Aken S.V."/>
            <person name="Utterback T."/>
            <person name="Reidmuller S."/>
            <person name="Feldblyum T."/>
            <person name="Hsiao J."/>
            <person name="Zismann V."/>
            <person name="Iobst S."/>
            <person name="de Vazeille A.R."/>
            <person name="Buell C.R."/>
            <person name="Ying K."/>
            <person name="Li Y."/>
            <person name="Lu T."/>
            <person name="Huang Y."/>
            <person name="Zhao Q."/>
            <person name="Feng Q."/>
            <person name="Zhang L."/>
            <person name="Zhu J."/>
            <person name="Weng Q."/>
            <person name="Mu J."/>
            <person name="Lu Y."/>
            <person name="Fan D."/>
            <person name="Liu Y."/>
            <person name="Guan J."/>
            <person name="Zhang Y."/>
            <person name="Yu S."/>
            <person name="Liu X."/>
            <person name="Zhang Y."/>
            <person name="Hong G."/>
            <person name="Han B."/>
            <person name="Choisne N."/>
            <person name="Demange N."/>
            <person name="Orjeda G."/>
            <person name="Samain S."/>
            <person name="Cattolico L."/>
            <person name="Pelletier E."/>
            <person name="Couloux A."/>
            <person name="Segurens B."/>
            <person name="Wincker P."/>
            <person name="D'Hont A."/>
            <person name="Scarpelli C."/>
            <person name="Weissenbach J."/>
            <person name="Salanoubat M."/>
            <person name="Quetier F."/>
            <person name="Yu Y."/>
            <person name="Kim H.R."/>
            <person name="Rambo T."/>
            <person name="Currie J."/>
            <person name="Collura K."/>
            <person name="Luo M."/>
            <person name="Yang T."/>
            <person name="Ammiraju J.S.S."/>
            <person name="Engler F."/>
            <person name="Soderlund C."/>
            <person name="Wing R.A."/>
            <person name="Palmer L.E."/>
            <person name="de la Bastide M."/>
            <person name="Spiegel L."/>
            <person name="Nascimento L."/>
            <person name="Zutavern T."/>
            <person name="O'Shaughnessy A."/>
            <person name="Dike S."/>
            <person name="Dedhia N."/>
            <person name="Preston R."/>
            <person name="Balija V."/>
            <person name="McCombie W.R."/>
            <person name="Chow T."/>
            <person name="Chen H."/>
            <person name="Chung M."/>
            <person name="Chen C."/>
            <person name="Shaw J."/>
            <person name="Wu H."/>
            <person name="Hsiao K."/>
            <person name="Chao Y."/>
            <person name="Chu M."/>
            <person name="Cheng C."/>
            <person name="Hour A."/>
            <person name="Lee P."/>
            <person name="Lin S."/>
            <person name="Lin Y."/>
            <person name="Liou J."/>
            <person name="Liu S."/>
            <person name="Hsing Y."/>
            <person name="Raghuvanshi S."/>
            <person name="Mohanty A."/>
            <person name="Bharti A.K."/>
            <person name="Gaur A."/>
            <person name="Gupta V."/>
            <person name="Kumar D."/>
            <person name="Ravi V."/>
            <person name="Vij S."/>
            <person name="Kapur A."/>
            <person name="Khurana P."/>
            <person name="Khurana P."/>
            <person name="Khurana J.P."/>
            <person name="Tyagi A.K."/>
            <person name="Gaikwad K."/>
            <person name="Singh A."/>
            <person name="Dalal V."/>
            <person name="Srivastava S."/>
            <person name="Dixit A."/>
            <person name="Pal A.K."/>
            <person name="Ghazi I.A."/>
            <person name="Yadav M."/>
            <person name="Pandit A."/>
            <person name="Bhargava A."/>
            <person name="Sureshbabu K."/>
            <person name="Batra K."/>
            <person name="Sharma T.R."/>
            <person name="Mohapatra T."/>
            <person name="Singh N.K."/>
            <person name="Messing J."/>
            <person name="Nelson A.B."/>
            <person name="Fuks G."/>
            <person name="Kavchok S."/>
            <person name="Keizer G."/>
            <person name="Linton E."/>
            <person name="Llaca V."/>
            <person name="Song R."/>
            <person name="Tanyolac B."/>
            <person name="Young S."/>
            <person name="Ho-Il K."/>
            <person name="Hahn J.H."/>
            <person name="Sangsakoo G."/>
            <person name="Vanavichit A."/>
            <person name="de Mattos Luiz.A.T."/>
            <person name="Zimmer P.D."/>
            <person name="Malone G."/>
            <person name="Dellagostin O."/>
            <person name="de Oliveira A.C."/>
            <person name="Bevan M."/>
            <person name="Bancroft I."/>
            <person name="Minx P."/>
            <person name="Cordum H."/>
            <person name="Wilson R."/>
            <person name="Cheng Z."/>
            <person name="Jin W."/>
            <person name="Jiang J."/>
            <person name="Leong S.A."/>
            <person name="Iwama H."/>
            <person name="Gojobori T."/>
            <person name="Itoh T."/>
            <person name="Niimura Y."/>
            <person name="Fujii Y."/>
            <person name="Habara T."/>
            <person name="Sakai H."/>
            <person name="Sato Y."/>
            <person name="Wilson G."/>
            <person name="Kumar K."/>
            <person name="McCouch S."/>
            <person name="Juretic N."/>
            <person name="Hoen D."/>
            <person name="Wright S."/>
            <person name="Bruskiewich R."/>
            <person name="Bureau T."/>
            <person name="Miyao A."/>
            <person name="Hirochika H."/>
            <person name="Nishikawa T."/>
            <person name="Kadowaki K."/>
            <person name="Sugiura M."/>
            <person name="Burr B."/>
            <person name="Sasaki T."/>
        </authorList>
    </citation>
    <scope>NUCLEOTIDE SEQUENCE [LARGE SCALE GENOMIC DNA]</scope>
    <source>
        <strain evidence="3">cv. Nipponbare</strain>
    </source>
</reference>
<sequence length="244" mass="26744">ILNTTSTSACELATPTISCTAPAPSLVPRRRPAARFLLSVSISSIGHCSSCLPSLAIHIFLGNVCTPDQPRATSSAWLSDSFAHAHRTCRSCARRRTTWTRTRGRSPAAAISGSRRRARAPPARRRPPRRRTCRPCSSPGACPSRSASGRGARRRRRSSTCRGHPRRSPPRGTCPGTPPCRRRATRAAARRSAPTGRSPRSCRRAWTPRRPPRRRRRSATGHRARATPSRGRGSCRRGRRAGAR</sequence>
<feature type="compositionally biased region" description="Low complexity" evidence="1">
    <location>
        <begin position="190"/>
        <end position="199"/>
    </location>
</feature>
<organism evidence="2 3">
    <name type="scientific">Oryza sativa subsp. japonica</name>
    <name type="common">Rice</name>
    <dbReference type="NCBI Taxonomy" id="39947"/>
    <lineage>
        <taxon>Eukaryota</taxon>
        <taxon>Viridiplantae</taxon>
        <taxon>Streptophyta</taxon>
        <taxon>Embryophyta</taxon>
        <taxon>Tracheophyta</taxon>
        <taxon>Spermatophyta</taxon>
        <taxon>Magnoliopsida</taxon>
        <taxon>Liliopsida</taxon>
        <taxon>Poales</taxon>
        <taxon>Poaceae</taxon>
        <taxon>BOP clade</taxon>
        <taxon>Oryzoideae</taxon>
        <taxon>Oryzeae</taxon>
        <taxon>Oryzinae</taxon>
        <taxon>Oryza</taxon>
        <taxon>Oryza sativa</taxon>
    </lineage>
</organism>
<name>A0A0P0XKE1_ORYSJ</name>
<feature type="region of interest" description="Disordered" evidence="1">
    <location>
        <begin position="98"/>
        <end position="244"/>
    </location>
</feature>
<feature type="compositionally biased region" description="Basic residues" evidence="1">
    <location>
        <begin position="151"/>
        <end position="169"/>
    </location>
</feature>
<dbReference type="AlphaFoldDB" id="A0A0P0XKE1"/>
<feature type="compositionally biased region" description="Basic residues" evidence="1">
    <location>
        <begin position="233"/>
        <end position="244"/>
    </location>
</feature>
<evidence type="ECO:0000313" key="2">
    <source>
        <dbReference type="EMBL" id="BAT07075.1"/>
    </source>
</evidence>